<evidence type="ECO:0000256" key="3">
    <source>
        <dbReference type="ARBA" id="ARBA00022679"/>
    </source>
</evidence>
<accession>A0A5J4N454</accession>
<dbReference type="SMART" id="SM00220">
    <property type="entry name" value="S_TKc"/>
    <property type="match status" value="1"/>
</dbReference>
<feature type="domain" description="Protein kinase" evidence="9">
    <location>
        <begin position="1"/>
        <end position="135"/>
    </location>
</feature>
<dbReference type="PROSITE" id="PS50011">
    <property type="entry name" value="PROTEIN_KINASE_DOM"/>
    <property type="match status" value="1"/>
</dbReference>
<feature type="non-terminal residue" evidence="10">
    <location>
        <position position="135"/>
    </location>
</feature>
<dbReference type="SUPFAM" id="SSF56112">
    <property type="entry name" value="Protein kinase-like (PK-like)"/>
    <property type="match status" value="1"/>
</dbReference>
<comment type="similarity">
    <text evidence="1">Belongs to the protein kinase superfamily. STE Ser/Thr protein kinase family. STE20 subfamily.</text>
</comment>
<dbReference type="Gene3D" id="1.10.510.10">
    <property type="entry name" value="Transferase(Phosphotransferase) domain 1"/>
    <property type="match status" value="1"/>
</dbReference>
<dbReference type="InterPro" id="IPR011009">
    <property type="entry name" value="Kinase-like_dom_sf"/>
</dbReference>
<keyword evidence="11" id="KW-1185">Reference proteome</keyword>
<keyword evidence="2" id="KW-0723">Serine/threonine-protein kinase</keyword>
<dbReference type="EMBL" id="QNGE01012002">
    <property type="protein sequence ID" value="KAA3670275.1"/>
    <property type="molecule type" value="Genomic_DNA"/>
</dbReference>
<dbReference type="PANTHER" id="PTHR48012">
    <property type="entry name" value="STERILE20-LIKE KINASE, ISOFORM B-RELATED"/>
    <property type="match status" value="1"/>
</dbReference>
<gene>
    <name evidence="10" type="ORF">DEA37_0005213</name>
</gene>
<keyword evidence="6" id="KW-0067">ATP-binding</keyword>
<dbReference type="PANTHER" id="PTHR48012:SF10">
    <property type="entry name" value="FI20177P1"/>
    <property type="match status" value="1"/>
</dbReference>
<dbReference type="GO" id="GO:0005737">
    <property type="term" value="C:cytoplasm"/>
    <property type="evidence" value="ECO:0007669"/>
    <property type="project" value="TreeGrafter"/>
</dbReference>
<reference evidence="10 11" key="1">
    <citation type="journal article" date="2019" name="Gigascience">
        <title>Whole-genome sequence of the oriental lung fluke Paragonimus westermani.</title>
        <authorList>
            <person name="Oey H."/>
            <person name="Zakrzewski M."/>
            <person name="Narain K."/>
            <person name="Devi K.R."/>
            <person name="Agatsuma T."/>
            <person name="Nawaratna S."/>
            <person name="Gobert G.N."/>
            <person name="Jones M.K."/>
            <person name="Ragan M.A."/>
            <person name="McManus D.P."/>
            <person name="Krause L."/>
        </authorList>
    </citation>
    <scope>NUCLEOTIDE SEQUENCE [LARGE SCALE GENOMIC DNA]</scope>
    <source>
        <strain evidence="10 11">IND2009</strain>
    </source>
</reference>
<comment type="catalytic activity">
    <reaction evidence="7">
        <text>L-threonyl-[protein] + ATP = O-phospho-L-threonyl-[protein] + ADP + H(+)</text>
        <dbReference type="Rhea" id="RHEA:46608"/>
        <dbReference type="Rhea" id="RHEA-COMP:11060"/>
        <dbReference type="Rhea" id="RHEA-COMP:11605"/>
        <dbReference type="ChEBI" id="CHEBI:15378"/>
        <dbReference type="ChEBI" id="CHEBI:30013"/>
        <dbReference type="ChEBI" id="CHEBI:30616"/>
        <dbReference type="ChEBI" id="CHEBI:61977"/>
        <dbReference type="ChEBI" id="CHEBI:456216"/>
        <dbReference type="EC" id="2.7.11.1"/>
    </reaction>
</comment>
<name>A0A5J4N454_9TREM</name>
<proteinExistence type="inferred from homology"/>
<protein>
    <recommendedName>
        <fullName evidence="9">Protein kinase domain-containing protein</fullName>
    </recommendedName>
</protein>
<dbReference type="InterPro" id="IPR000719">
    <property type="entry name" value="Prot_kinase_dom"/>
</dbReference>
<comment type="catalytic activity">
    <reaction evidence="8">
        <text>L-seryl-[protein] + ATP = O-phospho-L-seryl-[protein] + ADP + H(+)</text>
        <dbReference type="Rhea" id="RHEA:17989"/>
        <dbReference type="Rhea" id="RHEA-COMP:9863"/>
        <dbReference type="Rhea" id="RHEA-COMP:11604"/>
        <dbReference type="ChEBI" id="CHEBI:15378"/>
        <dbReference type="ChEBI" id="CHEBI:29999"/>
        <dbReference type="ChEBI" id="CHEBI:30616"/>
        <dbReference type="ChEBI" id="CHEBI:83421"/>
        <dbReference type="ChEBI" id="CHEBI:456216"/>
        <dbReference type="EC" id="2.7.11.1"/>
    </reaction>
</comment>
<dbReference type="GO" id="GO:0004674">
    <property type="term" value="F:protein serine/threonine kinase activity"/>
    <property type="evidence" value="ECO:0007669"/>
    <property type="project" value="UniProtKB-KW"/>
</dbReference>
<evidence type="ECO:0000256" key="2">
    <source>
        <dbReference type="ARBA" id="ARBA00022527"/>
    </source>
</evidence>
<evidence type="ECO:0000256" key="1">
    <source>
        <dbReference type="ARBA" id="ARBA00008874"/>
    </source>
</evidence>
<evidence type="ECO:0000256" key="8">
    <source>
        <dbReference type="ARBA" id="ARBA00048679"/>
    </source>
</evidence>
<dbReference type="AlphaFoldDB" id="A0A5J4N454"/>
<evidence type="ECO:0000256" key="6">
    <source>
        <dbReference type="ARBA" id="ARBA00022840"/>
    </source>
</evidence>
<evidence type="ECO:0000313" key="10">
    <source>
        <dbReference type="EMBL" id="KAA3670275.1"/>
    </source>
</evidence>
<organism evidence="10 11">
    <name type="scientific">Paragonimus westermani</name>
    <dbReference type="NCBI Taxonomy" id="34504"/>
    <lineage>
        <taxon>Eukaryota</taxon>
        <taxon>Metazoa</taxon>
        <taxon>Spiralia</taxon>
        <taxon>Lophotrochozoa</taxon>
        <taxon>Platyhelminthes</taxon>
        <taxon>Trematoda</taxon>
        <taxon>Digenea</taxon>
        <taxon>Plagiorchiida</taxon>
        <taxon>Troglotremata</taxon>
        <taxon>Troglotrematidae</taxon>
        <taxon>Paragonimus</taxon>
    </lineage>
</organism>
<evidence type="ECO:0000256" key="4">
    <source>
        <dbReference type="ARBA" id="ARBA00022741"/>
    </source>
</evidence>
<evidence type="ECO:0000256" key="7">
    <source>
        <dbReference type="ARBA" id="ARBA00047899"/>
    </source>
</evidence>
<dbReference type="InterPro" id="IPR050629">
    <property type="entry name" value="STE20/SPS1-PAK"/>
</dbReference>
<evidence type="ECO:0000259" key="9">
    <source>
        <dbReference type="PROSITE" id="PS50011"/>
    </source>
</evidence>
<comment type="caution">
    <text evidence="10">The sequence shown here is derived from an EMBL/GenBank/DDBJ whole genome shotgun (WGS) entry which is preliminary data.</text>
</comment>
<sequence>MFDSQDLWICMEYCGAGSIADIMRLRGKTLAEDEIATVLRYSLQGLDYLHQMLKIHRDIKACNILLVNSGASNLADFGVAGQLSDKLAKRNTVIGTPYWMTPEVIQEIGYNYPADIWSLGITAIGIADGKPPLAD</sequence>
<dbReference type="Proteomes" id="UP000324629">
    <property type="component" value="Unassembled WGS sequence"/>
</dbReference>
<keyword evidence="4" id="KW-0547">Nucleotide-binding</keyword>
<dbReference type="Pfam" id="PF00069">
    <property type="entry name" value="Pkinase"/>
    <property type="match status" value="1"/>
</dbReference>
<keyword evidence="5" id="KW-0418">Kinase</keyword>
<evidence type="ECO:0000256" key="5">
    <source>
        <dbReference type="ARBA" id="ARBA00022777"/>
    </source>
</evidence>
<dbReference type="GO" id="GO:0005524">
    <property type="term" value="F:ATP binding"/>
    <property type="evidence" value="ECO:0007669"/>
    <property type="project" value="UniProtKB-KW"/>
</dbReference>
<keyword evidence="3" id="KW-0808">Transferase</keyword>
<evidence type="ECO:0000313" key="11">
    <source>
        <dbReference type="Proteomes" id="UP000324629"/>
    </source>
</evidence>